<gene>
    <name evidence="2" type="ORF">SIL82_03520</name>
</gene>
<dbReference type="Proteomes" id="UP001279660">
    <property type="component" value="Unassembled WGS sequence"/>
</dbReference>
<comment type="caution">
    <text evidence="2">The sequence shown here is derived from an EMBL/GenBank/DDBJ whole genome shotgun (WGS) entry which is preliminary data.</text>
</comment>
<dbReference type="RefSeq" id="WP_010405319.1">
    <property type="nucleotide sequence ID" value="NZ_JAWXXV010000001.1"/>
</dbReference>
<feature type="transmembrane region" description="Helical" evidence="1">
    <location>
        <begin position="292"/>
        <end position="318"/>
    </location>
</feature>
<proteinExistence type="predicted"/>
<feature type="transmembrane region" description="Helical" evidence="1">
    <location>
        <begin position="338"/>
        <end position="359"/>
    </location>
</feature>
<name>A0ABU4PGI8_9SPHN</name>
<reference evidence="2 3" key="1">
    <citation type="submission" date="2023-11" db="EMBL/GenBank/DDBJ databases">
        <title>MicrobeMod: A computational toolkit for identifying prokaryotic methylation and restriction-modification with nanopore sequencing.</title>
        <authorList>
            <person name="Crits-Christoph A."/>
            <person name="Kang S.C."/>
            <person name="Lee H."/>
            <person name="Ostrov N."/>
        </authorList>
    </citation>
    <scope>NUCLEOTIDE SEQUENCE [LARGE SCALE GENOMIC DNA]</scope>
    <source>
        <strain evidence="2 3">ATCC 14820</strain>
    </source>
</reference>
<keyword evidence="3" id="KW-1185">Reference proteome</keyword>
<keyword evidence="1" id="KW-0472">Membrane</keyword>
<accession>A0ABU4PGI8</accession>
<evidence type="ECO:0000256" key="1">
    <source>
        <dbReference type="SAM" id="Phobius"/>
    </source>
</evidence>
<keyword evidence="1" id="KW-0812">Transmembrane</keyword>
<organism evidence="2 3">
    <name type="scientific">Sphingomonas echinoides</name>
    <dbReference type="NCBI Taxonomy" id="59803"/>
    <lineage>
        <taxon>Bacteria</taxon>
        <taxon>Pseudomonadati</taxon>
        <taxon>Pseudomonadota</taxon>
        <taxon>Alphaproteobacteria</taxon>
        <taxon>Sphingomonadales</taxon>
        <taxon>Sphingomonadaceae</taxon>
        <taxon>Sphingomonas</taxon>
    </lineage>
</organism>
<evidence type="ECO:0008006" key="4">
    <source>
        <dbReference type="Google" id="ProtNLM"/>
    </source>
</evidence>
<keyword evidence="1" id="KW-1133">Transmembrane helix</keyword>
<feature type="transmembrane region" description="Helical" evidence="1">
    <location>
        <begin position="12"/>
        <end position="30"/>
    </location>
</feature>
<feature type="transmembrane region" description="Helical" evidence="1">
    <location>
        <begin position="136"/>
        <end position="155"/>
    </location>
</feature>
<evidence type="ECO:0000313" key="2">
    <source>
        <dbReference type="EMBL" id="MDX5983315.1"/>
    </source>
</evidence>
<feature type="transmembrane region" description="Helical" evidence="1">
    <location>
        <begin position="229"/>
        <end position="250"/>
    </location>
</feature>
<evidence type="ECO:0000313" key="3">
    <source>
        <dbReference type="Proteomes" id="UP001279660"/>
    </source>
</evidence>
<feature type="transmembrane region" description="Helical" evidence="1">
    <location>
        <begin position="184"/>
        <end position="200"/>
    </location>
</feature>
<protein>
    <recommendedName>
        <fullName evidence="4">Glycosyltransferase RgtA/B/C/D-like domain-containing protein</fullName>
    </recommendedName>
</protein>
<feature type="transmembrane region" description="Helical" evidence="1">
    <location>
        <begin position="102"/>
        <end position="124"/>
    </location>
</feature>
<sequence length="584" mass="60954">MDLVEFRRTRLGDVLCAFALAVVLCAGWAWRDWAALSALQLTDTDDMMRLQQIRDWIAGQGFADLAQHRLGWGAGLEMHWSRLPDLVPAAFIVSLTPVVGRYWAELIAVITWPTVLFAGALCLTTRIARVLGGAPIARTAAVVAAVAFPATTIFVPGRIDHHGFQVFLLLIIVRALVARPAMEPGLIAGLAAAASVVIGLETTPLIAAAGVAMTIGWLRAGAGTDDRMMGFGIGLGAGLLAASIVFRTSSWGYPGCDGFTMVAWRAAVIAAFAPMGMALAARDIARPATRAILGSIIVIVVGVGMVLVAPQCLSPYGMVDPALARLWLAKVGEAQPLFATPLPIAIGYAGVMVAGVVASAWRVSVTRDPRWASLLLVQVAALLVTCLQLRGAYAGAILAAPALAAVIAAARARGSLSLAGAWVASAGMLYPMAAQAVAARTSAAPPGTHAADAAAAATGEKGLADLAMLPPGRLLAPLDLGAYAIGATRLQVVGAPYHRNNAGNLAVYRFFLGPPDQAARVAQTWHLRYVALRADDLGGAAAGTLAEALKRGAPPLWLRRIPTRERALFLYRVQGGLFPKQPAR</sequence>
<dbReference type="EMBL" id="JAWXXV010000001">
    <property type="protein sequence ID" value="MDX5983315.1"/>
    <property type="molecule type" value="Genomic_DNA"/>
</dbReference>
<feature type="transmembrane region" description="Helical" evidence="1">
    <location>
        <begin position="371"/>
        <end position="387"/>
    </location>
</feature>
<feature type="transmembrane region" description="Helical" evidence="1">
    <location>
        <begin position="262"/>
        <end position="280"/>
    </location>
</feature>